<evidence type="ECO:0000256" key="1">
    <source>
        <dbReference type="ARBA" id="ARBA00004123"/>
    </source>
</evidence>
<accession>A0A8B7YUL3</accession>
<keyword evidence="2" id="KW-0479">Metal-binding</keyword>
<dbReference type="SUPFAM" id="SSF57667">
    <property type="entry name" value="beta-beta-alpha zinc fingers"/>
    <property type="match status" value="1"/>
</dbReference>
<protein>
    <submittedName>
        <fullName evidence="10">Zinc finger protein 28-like</fullName>
    </submittedName>
</protein>
<keyword evidence="3" id="KW-0677">Repeat</keyword>
<dbReference type="PROSITE" id="PS50157">
    <property type="entry name" value="ZINC_FINGER_C2H2_2"/>
    <property type="match status" value="3"/>
</dbReference>
<dbReference type="GO" id="GO:0010468">
    <property type="term" value="P:regulation of gene expression"/>
    <property type="evidence" value="ECO:0007669"/>
    <property type="project" value="TreeGrafter"/>
</dbReference>
<keyword evidence="4 7" id="KW-0863">Zinc-finger</keyword>
<evidence type="ECO:0000256" key="7">
    <source>
        <dbReference type="PROSITE-ProRule" id="PRU00042"/>
    </source>
</evidence>
<evidence type="ECO:0000256" key="6">
    <source>
        <dbReference type="ARBA" id="ARBA00023242"/>
    </source>
</evidence>
<evidence type="ECO:0000259" key="8">
    <source>
        <dbReference type="PROSITE" id="PS50157"/>
    </source>
</evidence>
<evidence type="ECO:0000256" key="5">
    <source>
        <dbReference type="ARBA" id="ARBA00022833"/>
    </source>
</evidence>
<evidence type="ECO:0000256" key="3">
    <source>
        <dbReference type="ARBA" id="ARBA00022737"/>
    </source>
</evidence>
<feature type="domain" description="C2H2-type" evidence="8">
    <location>
        <begin position="165"/>
        <end position="192"/>
    </location>
</feature>
<dbReference type="Pfam" id="PF00096">
    <property type="entry name" value="zf-C2H2"/>
    <property type="match status" value="2"/>
</dbReference>
<proteinExistence type="predicted"/>
<evidence type="ECO:0000313" key="10">
    <source>
        <dbReference type="RefSeq" id="XP_022096397.1"/>
    </source>
</evidence>
<dbReference type="KEGG" id="aplc:110982354"/>
<dbReference type="OrthoDB" id="8117402at2759"/>
<dbReference type="Gene3D" id="3.30.160.60">
    <property type="entry name" value="Classic Zinc Finger"/>
    <property type="match status" value="1"/>
</dbReference>
<reference evidence="10" key="1">
    <citation type="submission" date="2025-08" db="UniProtKB">
        <authorList>
            <consortium name="RefSeq"/>
        </authorList>
    </citation>
    <scope>IDENTIFICATION</scope>
</reference>
<keyword evidence="5" id="KW-0862">Zinc</keyword>
<dbReference type="OMA" id="GCPAEDQ"/>
<keyword evidence="6" id="KW-0539">Nucleus</keyword>
<dbReference type="InterPro" id="IPR050331">
    <property type="entry name" value="Zinc_finger"/>
</dbReference>
<keyword evidence="9" id="KW-1185">Reference proteome</keyword>
<gene>
    <name evidence="10" type="primary">LOC110982354</name>
</gene>
<evidence type="ECO:0000313" key="9">
    <source>
        <dbReference type="Proteomes" id="UP000694845"/>
    </source>
</evidence>
<dbReference type="GO" id="GO:0008270">
    <property type="term" value="F:zinc ion binding"/>
    <property type="evidence" value="ECO:0007669"/>
    <property type="project" value="UniProtKB-KW"/>
</dbReference>
<feature type="domain" description="C2H2-type" evidence="8">
    <location>
        <begin position="192"/>
        <end position="219"/>
    </location>
</feature>
<dbReference type="SMART" id="SM00355">
    <property type="entry name" value="ZnF_C2H2"/>
    <property type="match status" value="3"/>
</dbReference>
<dbReference type="GeneID" id="110982354"/>
<evidence type="ECO:0000256" key="2">
    <source>
        <dbReference type="ARBA" id="ARBA00022723"/>
    </source>
</evidence>
<dbReference type="PANTHER" id="PTHR16515:SF49">
    <property type="entry name" value="GASTRULA ZINC FINGER PROTEIN XLCGF49.1-LIKE-RELATED"/>
    <property type="match status" value="1"/>
</dbReference>
<dbReference type="RefSeq" id="XP_022096397.1">
    <property type="nucleotide sequence ID" value="XM_022240705.1"/>
</dbReference>
<dbReference type="FunFam" id="3.30.160.60:FF:000303">
    <property type="entry name" value="Zinc finger protein 41"/>
    <property type="match status" value="1"/>
</dbReference>
<dbReference type="InterPro" id="IPR036236">
    <property type="entry name" value="Znf_C2H2_sf"/>
</dbReference>
<dbReference type="InterPro" id="IPR013087">
    <property type="entry name" value="Znf_C2H2_type"/>
</dbReference>
<dbReference type="AlphaFoldDB" id="A0A8B7YUL3"/>
<dbReference type="GO" id="GO:1990837">
    <property type="term" value="F:sequence-specific double-stranded DNA binding"/>
    <property type="evidence" value="ECO:0007669"/>
    <property type="project" value="UniProtKB-ARBA"/>
</dbReference>
<evidence type="ECO:0000256" key="4">
    <source>
        <dbReference type="ARBA" id="ARBA00022771"/>
    </source>
</evidence>
<organism evidence="9 10">
    <name type="scientific">Acanthaster planci</name>
    <name type="common">Crown-of-thorns starfish</name>
    <dbReference type="NCBI Taxonomy" id="133434"/>
    <lineage>
        <taxon>Eukaryota</taxon>
        <taxon>Metazoa</taxon>
        <taxon>Echinodermata</taxon>
        <taxon>Eleutherozoa</taxon>
        <taxon>Asterozoa</taxon>
        <taxon>Asteroidea</taxon>
        <taxon>Valvatacea</taxon>
        <taxon>Valvatida</taxon>
        <taxon>Acanthasteridae</taxon>
        <taxon>Acanthaster</taxon>
    </lineage>
</organism>
<name>A0A8B7YUL3_ACAPL</name>
<feature type="domain" description="C2H2-type" evidence="8">
    <location>
        <begin position="137"/>
        <end position="164"/>
    </location>
</feature>
<dbReference type="PANTHER" id="PTHR16515">
    <property type="entry name" value="PR DOMAIN ZINC FINGER PROTEIN"/>
    <property type="match status" value="1"/>
</dbReference>
<dbReference type="PROSITE" id="PS00028">
    <property type="entry name" value="ZINC_FINGER_C2H2_1"/>
    <property type="match status" value="3"/>
</dbReference>
<dbReference type="Proteomes" id="UP000694845">
    <property type="component" value="Unplaced"/>
</dbReference>
<comment type="subcellular location">
    <subcellularLocation>
        <location evidence="1">Nucleus</location>
    </subcellularLocation>
</comment>
<sequence length="221" mass="24917">MEDPNNNEDFAFVPDFMMPDLMTSKDLSIGLDEQSVPVFHHEGCPAEDQLSPVTMALQAPHLPVFDSGSYGTSGSGPDHQLLNRHQTMEIGKDLHDQTYDTAFFPHLSANWGATPANNGEPAAHHSASSSSSLASALNCPLCRRSFKHKLSLTNHQRSHSAREPHLCTICGETFKYKTNFKRHWRIHAKEMKTCRYCGTNMDSDYDLVQHEKAHRRQEKQL</sequence>
<dbReference type="GO" id="GO:0005634">
    <property type="term" value="C:nucleus"/>
    <property type="evidence" value="ECO:0007669"/>
    <property type="project" value="UniProtKB-SubCell"/>
</dbReference>